<organism evidence="2 3">
    <name type="scientific">Meganyctiphanes norvegica</name>
    <name type="common">Northern krill</name>
    <name type="synonym">Thysanopoda norvegica</name>
    <dbReference type="NCBI Taxonomy" id="48144"/>
    <lineage>
        <taxon>Eukaryota</taxon>
        <taxon>Metazoa</taxon>
        <taxon>Ecdysozoa</taxon>
        <taxon>Arthropoda</taxon>
        <taxon>Crustacea</taxon>
        <taxon>Multicrustacea</taxon>
        <taxon>Malacostraca</taxon>
        <taxon>Eumalacostraca</taxon>
        <taxon>Eucarida</taxon>
        <taxon>Euphausiacea</taxon>
        <taxon>Euphausiidae</taxon>
        <taxon>Meganyctiphanes</taxon>
    </lineage>
</organism>
<dbReference type="EMBL" id="CAXKWB010053304">
    <property type="protein sequence ID" value="CAL4174252.1"/>
    <property type="molecule type" value="Genomic_DNA"/>
</dbReference>
<keyword evidence="3" id="KW-1185">Reference proteome</keyword>
<evidence type="ECO:0000313" key="3">
    <source>
        <dbReference type="Proteomes" id="UP001497623"/>
    </source>
</evidence>
<dbReference type="Pfam" id="PF05348">
    <property type="entry name" value="UMP1"/>
    <property type="match status" value="1"/>
</dbReference>
<evidence type="ECO:0000313" key="2">
    <source>
        <dbReference type="EMBL" id="CAL4174252.1"/>
    </source>
</evidence>
<reference evidence="2 3" key="1">
    <citation type="submission" date="2024-05" db="EMBL/GenBank/DDBJ databases">
        <authorList>
            <person name="Wallberg A."/>
        </authorList>
    </citation>
    <scope>NUCLEOTIDE SEQUENCE [LARGE SCALE GENOMIC DNA]</scope>
</reference>
<feature type="non-terminal residue" evidence="2">
    <location>
        <position position="101"/>
    </location>
</feature>
<dbReference type="AlphaFoldDB" id="A0AAV2SB22"/>
<accession>A0AAV2SB22</accession>
<protein>
    <submittedName>
        <fullName evidence="2">Uncharacterized protein</fullName>
    </submittedName>
</protein>
<gene>
    <name evidence="2" type="ORF">MNOR_LOCUS34482</name>
</gene>
<comment type="caution">
    <text evidence="2">The sequence shown here is derived from an EMBL/GenBank/DDBJ whole genome shotgun (WGS) entry which is preliminary data.</text>
</comment>
<name>A0AAV2SB22_MEGNR</name>
<proteinExistence type="predicted"/>
<feature type="compositionally biased region" description="Basic and acidic residues" evidence="1">
    <location>
        <begin position="62"/>
        <end position="76"/>
    </location>
</feature>
<dbReference type="Proteomes" id="UP001497623">
    <property type="component" value="Unassembled WGS sequence"/>
</dbReference>
<sequence length="101" mass="11391">MTVYCAKSAEGELLNLEVPTKYCIEMALPHRPSGISSVTQEGDYGIEHGMKQRAPASGFSHPVEESERTYRQRQEDLRLTSARRTFGTGFVLHRRHEKAAV</sequence>
<evidence type="ECO:0000256" key="1">
    <source>
        <dbReference type="SAM" id="MobiDB-lite"/>
    </source>
</evidence>
<feature type="region of interest" description="Disordered" evidence="1">
    <location>
        <begin position="53"/>
        <end position="76"/>
    </location>
</feature>